<evidence type="ECO:0000313" key="9">
    <source>
        <dbReference type="Proteomes" id="UP000572635"/>
    </source>
</evidence>
<dbReference type="PANTHER" id="PTHR43289">
    <property type="entry name" value="MITOGEN-ACTIVATED PROTEIN KINASE KINASE KINASE 20-RELATED"/>
    <property type="match status" value="1"/>
</dbReference>
<dbReference type="InterPro" id="IPR000719">
    <property type="entry name" value="Prot_kinase_dom"/>
</dbReference>
<keyword evidence="4 5" id="KW-0067">ATP-binding</keyword>
<comment type="caution">
    <text evidence="8">The sequence shown here is derived from an EMBL/GenBank/DDBJ whole genome shotgun (WGS) entry which is preliminary data.</text>
</comment>
<dbReference type="Gene3D" id="3.30.200.20">
    <property type="entry name" value="Phosphorylase Kinase, domain 1"/>
    <property type="match status" value="1"/>
</dbReference>
<dbReference type="SUPFAM" id="SSF56112">
    <property type="entry name" value="Protein kinase-like (PK-like)"/>
    <property type="match status" value="1"/>
</dbReference>
<dbReference type="SMART" id="SM00220">
    <property type="entry name" value="S_TKc"/>
    <property type="match status" value="1"/>
</dbReference>
<dbReference type="GO" id="GO:0005524">
    <property type="term" value="F:ATP binding"/>
    <property type="evidence" value="ECO:0007669"/>
    <property type="project" value="UniProtKB-UniRule"/>
</dbReference>
<dbReference type="RefSeq" id="WP_184392473.1">
    <property type="nucleotide sequence ID" value="NZ_JACHDB010000001.1"/>
</dbReference>
<evidence type="ECO:0000259" key="7">
    <source>
        <dbReference type="PROSITE" id="PS50011"/>
    </source>
</evidence>
<organism evidence="8 9">
    <name type="scientific">Nocardiopsis composta</name>
    <dbReference type="NCBI Taxonomy" id="157465"/>
    <lineage>
        <taxon>Bacteria</taxon>
        <taxon>Bacillati</taxon>
        <taxon>Actinomycetota</taxon>
        <taxon>Actinomycetes</taxon>
        <taxon>Streptosporangiales</taxon>
        <taxon>Nocardiopsidaceae</taxon>
        <taxon>Nocardiopsis</taxon>
    </lineage>
</organism>
<dbReference type="PANTHER" id="PTHR43289:SF34">
    <property type="entry name" value="SERINE_THREONINE-PROTEIN KINASE YBDM-RELATED"/>
    <property type="match status" value="1"/>
</dbReference>
<dbReference type="PROSITE" id="PS00107">
    <property type="entry name" value="PROTEIN_KINASE_ATP"/>
    <property type="match status" value="1"/>
</dbReference>
<dbReference type="CDD" id="cd14014">
    <property type="entry name" value="STKc_PknB_like"/>
    <property type="match status" value="1"/>
</dbReference>
<dbReference type="Gene3D" id="1.10.510.10">
    <property type="entry name" value="Transferase(Phosphotransferase) domain 1"/>
    <property type="match status" value="1"/>
</dbReference>
<evidence type="ECO:0000256" key="4">
    <source>
        <dbReference type="ARBA" id="ARBA00022840"/>
    </source>
</evidence>
<evidence type="ECO:0000256" key="1">
    <source>
        <dbReference type="ARBA" id="ARBA00022679"/>
    </source>
</evidence>
<reference evidence="8 9" key="1">
    <citation type="submission" date="2020-08" db="EMBL/GenBank/DDBJ databases">
        <title>Sequencing the genomes of 1000 actinobacteria strains.</title>
        <authorList>
            <person name="Klenk H.-P."/>
        </authorList>
    </citation>
    <scope>NUCLEOTIDE SEQUENCE [LARGE SCALE GENOMIC DNA]</scope>
    <source>
        <strain evidence="8 9">DSM 44551</strain>
    </source>
</reference>
<evidence type="ECO:0000313" key="8">
    <source>
        <dbReference type="EMBL" id="MBB5432990.1"/>
    </source>
</evidence>
<feature type="domain" description="Protein kinase" evidence="7">
    <location>
        <begin position="30"/>
        <end position="283"/>
    </location>
</feature>
<proteinExistence type="predicted"/>
<dbReference type="PROSITE" id="PS00108">
    <property type="entry name" value="PROTEIN_KINASE_ST"/>
    <property type="match status" value="1"/>
</dbReference>
<keyword evidence="3" id="KW-0418">Kinase</keyword>
<evidence type="ECO:0000256" key="6">
    <source>
        <dbReference type="SAM" id="MobiDB-lite"/>
    </source>
</evidence>
<protein>
    <recommendedName>
        <fullName evidence="7">Protein kinase domain-containing protein</fullName>
    </recommendedName>
</protein>
<name>A0A7W8QNF1_9ACTN</name>
<keyword evidence="2 5" id="KW-0547">Nucleotide-binding</keyword>
<feature type="compositionally biased region" description="Basic and acidic residues" evidence="6">
    <location>
        <begin position="17"/>
        <end position="26"/>
    </location>
</feature>
<evidence type="ECO:0000256" key="5">
    <source>
        <dbReference type="PROSITE-ProRule" id="PRU10141"/>
    </source>
</evidence>
<keyword evidence="1" id="KW-0808">Transferase</keyword>
<keyword evidence="9" id="KW-1185">Reference proteome</keyword>
<dbReference type="Proteomes" id="UP000572635">
    <property type="component" value="Unassembled WGS sequence"/>
</dbReference>
<gene>
    <name evidence="8" type="ORF">HDA36_003074</name>
</gene>
<dbReference type="AlphaFoldDB" id="A0A7W8QNF1"/>
<dbReference type="InterPro" id="IPR011009">
    <property type="entry name" value="Kinase-like_dom_sf"/>
</dbReference>
<sequence>MAPGSEPTGAPLPPELRPLREEDPRRIGPYRVAGRLGQGGMGTVFGAIDEGGRCIAVKVVSPRHASDPAFRAAFAREVELMGRVGGVCAVAVHGADTQADPPWVATDFVPGPTLGGHVRESGPLEGDMLTAFAAGTAEALAAIHAAGIVHCDVKPGNVILAPDGPRVLDFGIARPVAARPDPSGAVFGSPGWVSPERFRGAPPAPASDVFAWGALVAYAATGRSPFDAADTGERQRRAVEEAPDLTGVPAGLVPMLQAALDKDPALRPDAESIYRGLIDYSVTEDISAVPTTDLAGRLRGLLSGVWSGIDASWHDPRLWAAAAGTAAAGLGAAAAGSAAAGAGAAGAAGAGASGAAGASAASGAAAGAGTGLGSTAAVGGAGKLAAVVTAAIVGTVGVGVGGLFVARSVAGEGAPQAEASPSPTAPPTPEEAVAGIIELFETAESYHAVLENESPPDDPAPRPVELSYVHRSDPDFYQRHSGGTEAVDAIYDVRNDLTLQYGPSFVADFSPGSDGNSIESEEDARAPVLRPFRDLLESMEVREEESTELDGTPATLISGDYQGSEPDPATGEDRFEDRSFSLWISEQGVPLRLEYTRPESPTPWIWTYSAFDGDLDRWNCGAVTGVPSVEEVVLVATSQDISCSEVRPVVEGYLETPEVQEGAGLPADFEGWTCTFQPFAQSTRTSAEVGSCSPEGAGQGERIAMIRMP</sequence>
<accession>A0A7W8QNF1</accession>
<evidence type="ECO:0000256" key="2">
    <source>
        <dbReference type="ARBA" id="ARBA00022741"/>
    </source>
</evidence>
<dbReference type="EMBL" id="JACHDB010000001">
    <property type="protein sequence ID" value="MBB5432990.1"/>
    <property type="molecule type" value="Genomic_DNA"/>
</dbReference>
<dbReference type="PROSITE" id="PS50011">
    <property type="entry name" value="PROTEIN_KINASE_DOM"/>
    <property type="match status" value="1"/>
</dbReference>
<dbReference type="Pfam" id="PF00069">
    <property type="entry name" value="Pkinase"/>
    <property type="match status" value="1"/>
</dbReference>
<feature type="region of interest" description="Disordered" evidence="6">
    <location>
        <begin position="1"/>
        <end position="26"/>
    </location>
</feature>
<dbReference type="GO" id="GO:0004674">
    <property type="term" value="F:protein serine/threonine kinase activity"/>
    <property type="evidence" value="ECO:0007669"/>
    <property type="project" value="TreeGrafter"/>
</dbReference>
<evidence type="ECO:0000256" key="3">
    <source>
        <dbReference type="ARBA" id="ARBA00022777"/>
    </source>
</evidence>
<dbReference type="InterPro" id="IPR008271">
    <property type="entry name" value="Ser/Thr_kinase_AS"/>
</dbReference>
<feature type="region of interest" description="Disordered" evidence="6">
    <location>
        <begin position="542"/>
        <end position="574"/>
    </location>
</feature>
<dbReference type="InterPro" id="IPR017441">
    <property type="entry name" value="Protein_kinase_ATP_BS"/>
</dbReference>
<feature type="binding site" evidence="5">
    <location>
        <position position="58"/>
    </location>
    <ligand>
        <name>ATP</name>
        <dbReference type="ChEBI" id="CHEBI:30616"/>
    </ligand>
</feature>